<dbReference type="RefSeq" id="WP_338249370.1">
    <property type="nucleotide sequence ID" value="NZ_AP028907.1"/>
</dbReference>
<feature type="transmembrane region" description="Helical" evidence="1">
    <location>
        <begin position="206"/>
        <end position="227"/>
    </location>
</feature>
<keyword evidence="1" id="KW-0472">Membrane</keyword>
<dbReference type="EMBL" id="AP028907">
    <property type="protein sequence ID" value="BES82239.1"/>
    <property type="molecule type" value="Genomic_DNA"/>
</dbReference>
<feature type="transmembrane region" description="Helical" evidence="1">
    <location>
        <begin position="157"/>
        <end position="175"/>
    </location>
</feature>
<evidence type="ECO:0000313" key="2">
    <source>
        <dbReference type="EMBL" id="BES82239.1"/>
    </source>
</evidence>
<feature type="transmembrane region" description="Helical" evidence="1">
    <location>
        <begin position="122"/>
        <end position="145"/>
    </location>
</feature>
<reference evidence="2 3" key="1">
    <citation type="submission" date="2023-09" db="EMBL/GenBank/DDBJ databases">
        <title>Pyrofollis japonicus gen. nov. sp. nov., a novel member of the family Pyrodictiaceae isolated from the Iheya North hydrothermal field.</title>
        <authorList>
            <person name="Miyazaki U."/>
            <person name="Sanari M."/>
            <person name="Tame A."/>
            <person name="Kitajima M."/>
            <person name="Okamoto A."/>
            <person name="Sawayama S."/>
            <person name="Miyazaki J."/>
            <person name="Takai K."/>
            <person name="Nakagawa S."/>
        </authorList>
    </citation>
    <scope>NUCLEOTIDE SEQUENCE [LARGE SCALE GENOMIC DNA]</scope>
    <source>
        <strain evidence="2 3">AV2</strain>
    </source>
</reference>
<keyword evidence="1" id="KW-0812">Transmembrane</keyword>
<gene>
    <name evidence="2" type="ORF">PABY_18060</name>
</gene>
<organism evidence="2 3">
    <name type="scientific">Pyrodictium abyssi</name>
    <dbReference type="NCBI Taxonomy" id="54256"/>
    <lineage>
        <taxon>Archaea</taxon>
        <taxon>Thermoproteota</taxon>
        <taxon>Thermoprotei</taxon>
        <taxon>Desulfurococcales</taxon>
        <taxon>Pyrodictiaceae</taxon>
        <taxon>Pyrodictium</taxon>
    </lineage>
</organism>
<name>A0ABN6ZPV7_9CREN</name>
<evidence type="ECO:0000313" key="3">
    <source>
        <dbReference type="Proteomes" id="UP001341135"/>
    </source>
</evidence>
<dbReference type="GeneID" id="89289815"/>
<evidence type="ECO:0000256" key="1">
    <source>
        <dbReference type="SAM" id="Phobius"/>
    </source>
</evidence>
<protein>
    <submittedName>
        <fullName evidence="2">ABC transporter permease</fullName>
    </submittedName>
</protein>
<accession>A0ABN6ZPV7</accession>
<dbReference type="Proteomes" id="UP001341135">
    <property type="component" value="Chromosome"/>
</dbReference>
<keyword evidence="1" id="KW-1133">Transmembrane helix</keyword>
<proteinExistence type="predicted"/>
<feature type="transmembrane region" description="Helical" evidence="1">
    <location>
        <begin position="21"/>
        <end position="38"/>
    </location>
</feature>
<sequence>MTLLAMIEYYRNALMKSRLSAVNFAIHPLSFVFIVYMVSGGKLLSTALAGAMCSFIAGVGLADLPIELVGMKTRSRFYDIFMSLPGSMTKKMLGITLGMSLPAAPYLVLLAALLVLQNGASHLPYIVLGTVSLWAWASTLGMYIGVKSKEPLTVMRLGNILLVATTVFPPVYYPVTLLPEGIRALAFFLPTVAASHLIAGGPAMYASVATASLLAWLAVCVLILTSIEFVEE</sequence>
<feature type="transmembrane region" description="Helical" evidence="1">
    <location>
        <begin position="44"/>
        <end position="71"/>
    </location>
</feature>
<feature type="transmembrane region" description="Helical" evidence="1">
    <location>
        <begin position="92"/>
        <end position="116"/>
    </location>
</feature>
<keyword evidence="3" id="KW-1185">Reference proteome</keyword>